<dbReference type="PANTHER" id="PTHR13007">
    <property type="entry name" value="PRE-MRNA SPLICING FACTOR-RELATED"/>
    <property type="match status" value="1"/>
</dbReference>
<feature type="compositionally biased region" description="Basic and acidic residues" evidence="8">
    <location>
        <begin position="105"/>
        <end position="115"/>
    </location>
</feature>
<dbReference type="GO" id="GO:0000350">
    <property type="term" value="P:generation of catalytic spliceosome for second transesterification step"/>
    <property type="evidence" value="ECO:0007669"/>
    <property type="project" value="TreeGrafter"/>
</dbReference>
<name>A0A0D9X0J2_9ORYZ</name>
<dbReference type="Pfam" id="PF08799">
    <property type="entry name" value="PRP4"/>
    <property type="match status" value="1"/>
</dbReference>
<comment type="similarity">
    <text evidence="2">Belongs to the PRP18 family.</text>
</comment>
<dbReference type="PANTHER" id="PTHR13007:SF19">
    <property type="entry name" value="PRE-MRNA-SPLICING FACTOR 18"/>
    <property type="match status" value="1"/>
</dbReference>
<dbReference type="InterPro" id="IPR004098">
    <property type="entry name" value="Prp18"/>
</dbReference>
<dbReference type="HOGENOM" id="CLU_039675_3_1_1"/>
<dbReference type="AlphaFoldDB" id="A0A0D9X0J2"/>
<dbReference type="SMART" id="SM00500">
    <property type="entry name" value="SFM"/>
    <property type="match status" value="1"/>
</dbReference>
<feature type="compositionally biased region" description="Basic and acidic residues" evidence="8">
    <location>
        <begin position="1"/>
        <end position="10"/>
    </location>
</feature>
<comment type="subcellular location">
    <subcellularLocation>
        <location evidence="1">Nucleus</location>
    </subcellularLocation>
</comment>
<feature type="region of interest" description="Disordered" evidence="8">
    <location>
        <begin position="411"/>
        <end position="434"/>
    </location>
</feature>
<evidence type="ECO:0000256" key="6">
    <source>
        <dbReference type="ARBA" id="ARBA00023187"/>
    </source>
</evidence>
<dbReference type="Pfam" id="PF02840">
    <property type="entry name" value="Prp18"/>
    <property type="match status" value="1"/>
</dbReference>
<evidence type="ECO:0000256" key="7">
    <source>
        <dbReference type="ARBA" id="ARBA00023242"/>
    </source>
</evidence>
<dbReference type="eggNOG" id="KOG2808">
    <property type="taxonomic scope" value="Eukaryota"/>
</dbReference>
<dbReference type="FunFam" id="4.10.280.110:FF:000005">
    <property type="entry name" value="Pre-mRNA-splicing factor 18"/>
    <property type="match status" value="1"/>
</dbReference>
<organism evidence="10 11">
    <name type="scientific">Leersia perrieri</name>
    <dbReference type="NCBI Taxonomy" id="77586"/>
    <lineage>
        <taxon>Eukaryota</taxon>
        <taxon>Viridiplantae</taxon>
        <taxon>Streptophyta</taxon>
        <taxon>Embryophyta</taxon>
        <taxon>Tracheophyta</taxon>
        <taxon>Spermatophyta</taxon>
        <taxon>Magnoliopsida</taxon>
        <taxon>Liliopsida</taxon>
        <taxon>Poales</taxon>
        <taxon>Poaceae</taxon>
        <taxon>BOP clade</taxon>
        <taxon>Oryzoideae</taxon>
        <taxon>Oryzeae</taxon>
        <taxon>Oryzinae</taxon>
        <taxon>Leersia</taxon>
    </lineage>
</organism>
<dbReference type="InterPro" id="IPR039979">
    <property type="entry name" value="PRPF18"/>
</dbReference>
<evidence type="ECO:0000256" key="3">
    <source>
        <dbReference type="ARBA" id="ARBA00018242"/>
    </source>
</evidence>
<feature type="domain" description="Pre-mRNA processing factor 4 (PRP4)-like" evidence="9">
    <location>
        <begin position="115"/>
        <end position="168"/>
    </location>
</feature>
<evidence type="ECO:0000256" key="8">
    <source>
        <dbReference type="SAM" id="MobiDB-lite"/>
    </source>
</evidence>
<protein>
    <recommendedName>
        <fullName evidence="3">Pre-mRNA-splicing factor 18</fullName>
    </recommendedName>
</protein>
<evidence type="ECO:0000256" key="1">
    <source>
        <dbReference type="ARBA" id="ARBA00004123"/>
    </source>
</evidence>
<evidence type="ECO:0000313" key="11">
    <source>
        <dbReference type="Proteomes" id="UP000032180"/>
    </source>
</evidence>
<evidence type="ECO:0000259" key="9">
    <source>
        <dbReference type="SMART" id="SM00500"/>
    </source>
</evidence>
<accession>A0A0D9X0J2</accession>
<dbReference type="Gene3D" id="4.10.280.110">
    <property type="entry name" value="Pre-mRNA processing factor 4 domain"/>
    <property type="match status" value="1"/>
</dbReference>
<keyword evidence="4" id="KW-0507">mRNA processing</keyword>
<dbReference type="SUPFAM" id="SSF158230">
    <property type="entry name" value="PRP4-like"/>
    <property type="match status" value="1"/>
</dbReference>
<feature type="compositionally biased region" description="Basic and acidic residues" evidence="8">
    <location>
        <begin position="412"/>
        <end position="434"/>
    </location>
</feature>
<feature type="region of interest" description="Disordered" evidence="8">
    <location>
        <begin position="1"/>
        <end position="115"/>
    </location>
</feature>
<keyword evidence="7" id="KW-0539">Nucleus</keyword>
<dbReference type="InterPro" id="IPR036285">
    <property type="entry name" value="PRP4-like_sf"/>
</dbReference>
<proteinExistence type="inferred from homology"/>
<feature type="compositionally biased region" description="Basic and acidic residues" evidence="8">
    <location>
        <begin position="180"/>
        <end position="189"/>
    </location>
</feature>
<reference evidence="10 11" key="1">
    <citation type="submission" date="2012-08" db="EMBL/GenBank/DDBJ databases">
        <title>Oryza genome evolution.</title>
        <authorList>
            <person name="Wing R.A."/>
        </authorList>
    </citation>
    <scope>NUCLEOTIDE SEQUENCE</scope>
</reference>
<dbReference type="GO" id="GO:0071021">
    <property type="term" value="C:U2-type post-spliceosomal complex"/>
    <property type="evidence" value="ECO:0007669"/>
    <property type="project" value="TreeGrafter"/>
</dbReference>
<evidence type="ECO:0000256" key="2">
    <source>
        <dbReference type="ARBA" id="ARBA00008137"/>
    </source>
</evidence>
<dbReference type="Gene3D" id="1.20.940.10">
    <property type="entry name" value="Functional domain of the splicing factor Prp18"/>
    <property type="match status" value="1"/>
</dbReference>
<dbReference type="Gramene" id="LPERR07G16610.1">
    <property type="protein sequence ID" value="LPERR07G16610.1"/>
    <property type="gene ID" value="LPERR07G16610"/>
</dbReference>
<dbReference type="Proteomes" id="UP000032180">
    <property type="component" value="Chromosome 7"/>
</dbReference>
<reference evidence="11" key="2">
    <citation type="submission" date="2013-12" db="EMBL/GenBank/DDBJ databases">
        <authorList>
            <person name="Yu Y."/>
            <person name="Lee S."/>
            <person name="de Baynast K."/>
            <person name="Wissotski M."/>
            <person name="Liu L."/>
            <person name="Talag J."/>
            <person name="Goicoechea J."/>
            <person name="Angelova A."/>
            <person name="Jetty R."/>
            <person name="Kudrna D."/>
            <person name="Golser W."/>
            <person name="Rivera L."/>
            <person name="Zhang J."/>
            <person name="Wing R."/>
        </authorList>
    </citation>
    <scope>NUCLEOTIDE SEQUENCE</scope>
</reference>
<dbReference type="EnsemblPlants" id="LPERR07G16610.1">
    <property type="protein sequence ID" value="LPERR07G16610.1"/>
    <property type="gene ID" value="LPERR07G16610"/>
</dbReference>
<dbReference type="SUPFAM" id="SSF47938">
    <property type="entry name" value="Functional domain of the splicing factor Prp18"/>
    <property type="match status" value="1"/>
</dbReference>
<feature type="region of interest" description="Disordered" evidence="8">
    <location>
        <begin position="180"/>
        <end position="229"/>
    </location>
</feature>
<keyword evidence="6" id="KW-0508">mRNA splicing</keyword>
<feature type="compositionally biased region" description="Low complexity" evidence="8">
    <location>
        <begin position="55"/>
        <end position="90"/>
    </location>
</feature>
<evidence type="ECO:0000256" key="4">
    <source>
        <dbReference type="ARBA" id="ARBA00022664"/>
    </source>
</evidence>
<dbReference type="InterPro" id="IPR014906">
    <property type="entry name" value="PRP4-like"/>
</dbReference>
<keyword evidence="5" id="KW-0747">Spliceosome</keyword>
<evidence type="ECO:0000313" key="10">
    <source>
        <dbReference type="EnsemblPlants" id="LPERR07G16610.1"/>
    </source>
</evidence>
<sequence length="434" mass="48419">MDLLKRELEKKRKAATADFGGKSFVRRSELEQKQLQKRRHEEHRHLLSKAPPAPSSAAASSDPNADSSNGNPNPSSSSGAAASGASVPPGLAGKKPTQQEEALLSEERRIDELDLPRHEVVRRLRILREPVTLFGEDDAARLARLKFVLKSGVIDDIDDLDMTEGQTNDFLRDMVELRQRQKAGRDTMSKGKGKRAGGGDGGEGGTGGDNADDGDGDSRRSGDDADVDKDSKRMKTKFEELCDEDKILVFFKKLLIEWNQELDEMPELEKRTAKGKSMVATFKQCARYLSPLFEFCRKQVLPDDIRQALLVIVNCCMKRDYLAAMDQYIKLAIGNAPWPIGVTMVGIHERSAREKIYTNSVAHIMNDETTRKYLQSIKRLMTLCQRRYPALPSKSVEFNSLANGSDLQALLSEEKDSGNPPNEDRLRLMPASKE</sequence>
<dbReference type="STRING" id="77586.A0A0D9X0J2"/>
<evidence type="ECO:0000256" key="5">
    <source>
        <dbReference type="ARBA" id="ARBA00022728"/>
    </source>
</evidence>
<reference evidence="10" key="3">
    <citation type="submission" date="2015-04" db="UniProtKB">
        <authorList>
            <consortium name="EnsemblPlants"/>
        </authorList>
    </citation>
    <scope>IDENTIFICATION</scope>
</reference>
<dbReference type="GO" id="GO:0046540">
    <property type="term" value="C:U4/U6 x U5 tri-snRNP complex"/>
    <property type="evidence" value="ECO:0007669"/>
    <property type="project" value="TreeGrafter"/>
</dbReference>
<keyword evidence="11" id="KW-1185">Reference proteome</keyword>
<dbReference type="FunFam" id="1.20.940.10:FF:000004">
    <property type="entry name" value="Pre-mRNA-splicing factor 18"/>
    <property type="match status" value="1"/>
</dbReference>
<feature type="compositionally biased region" description="Basic and acidic residues" evidence="8">
    <location>
        <begin position="216"/>
        <end position="229"/>
    </location>
</feature>
<feature type="compositionally biased region" description="Gly residues" evidence="8">
    <location>
        <begin position="196"/>
        <end position="208"/>
    </location>
</feature>
<dbReference type="GO" id="GO:0005682">
    <property type="term" value="C:U5 snRNP"/>
    <property type="evidence" value="ECO:0007669"/>
    <property type="project" value="TreeGrafter"/>
</dbReference>